<evidence type="ECO:0000313" key="1">
    <source>
        <dbReference type="EMBL" id="JAD73670.1"/>
    </source>
</evidence>
<accession>A0A0A9CJX9</accession>
<sequence>MMAPSNCVSRHLVCCQCPCIDSLTTQS</sequence>
<dbReference type="EMBL" id="GBRH01224225">
    <property type="protein sequence ID" value="JAD73670.1"/>
    <property type="molecule type" value="Transcribed_RNA"/>
</dbReference>
<reference evidence="1" key="2">
    <citation type="journal article" date="2015" name="Data Brief">
        <title>Shoot transcriptome of the giant reed, Arundo donax.</title>
        <authorList>
            <person name="Barrero R.A."/>
            <person name="Guerrero F.D."/>
            <person name="Moolhuijzen P."/>
            <person name="Goolsby J.A."/>
            <person name="Tidwell J."/>
            <person name="Bellgard S.E."/>
            <person name="Bellgard M.I."/>
        </authorList>
    </citation>
    <scope>NUCLEOTIDE SEQUENCE</scope>
    <source>
        <tissue evidence="1">Shoot tissue taken approximately 20 cm above the soil surface</tissue>
    </source>
</reference>
<proteinExistence type="predicted"/>
<name>A0A0A9CJX9_ARUDO</name>
<dbReference type="AlphaFoldDB" id="A0A0A9CJX9"/>
<reference evidence="1" key="1">
    <citation type="submission" date="2014-09" db="EMBL/GenBank/DDBJ databases">
        <authorList>
            <person name="Magalhaes I.L.F."/>
            <person name="Oliveira U."/>
            <person name="Santos F.R."/>
            <person name="Vidigal T.H.D.A."/>
            <person name="Brescovit A.D."/>
            <person name="Santos A.J."/>
        </authorList>
    </citation>
    <scope>NUCLEOTIDE SEQUENCE</scope>
    <source>
        <tissue evidence="1">Shoot tissue taken approximately 20 cm above the soil surface</tissue>
    </source>
</reference>
<organism evidence="1">
    <name type="scientific">Arundo donax</name>
    <name type="common">Giant reed</name>
    <name type="synonym">Donax arundinaceus</name>
    <dbReference type="NCBI Taxonomy" id="35708"/>
    <lineage>
        <taxon>Eukaryota</taxon>
        <taxon>Viridiplantae</taxon>
        <taxon>Streptophyta</taxon>
        <taxon>Embryophyta</taxon>
        <taxon>Tracheophyta</taxon>
        <taxon>Spermatophyta</taxon>
        <taxon>Magnoliopsida</taxon>
        <taxon>Liliopsida</taxon>
        <taxon>Poales</taxon>
        <taxon>Poaceae</taxon>
        <taxon>PACMAD clade</taxon>
        <taxon>Arundinoideae</taxon>
        <taxon>Arundineae</taxon>
        <taxon>Arundo</taxon>
    </lineage>
</organism>
<protein>
    <submittedName>
        <fullName evidence="1">Uncharacterized protein</fullName>
    </submittedName>
</protein>